<dbReference type="AlphaFoldDB" id="A0AAJ0CXP9"/>
<sequence>MGLPAAVRFRGGQETDQSGQCNSCAIFRAALFETLPLLHHLSHTAVSNTPRHVQPRSNVSKRRYNLCKRPMPLENGCEDSDNNPVGYMDKHCNGSDDGGILSDKNKDDDSLSDTDKSRNGLLSAVGGLTLKKDD</sequence>
<name>A0AAJ0CXP9_9HYPO</name>
<organism evidence="2 3">
    <name type="scientific">Conoideocrella luteorostrata</name>
    <dbReference type="NCBI Taxonomy" id="1105319"/>
    <lineage>
        <taxon>Eukaryota</taxon>
        <taxon>Fungi</taxon>
        <taxon>Dikarya</taxon>
        <taxon>Ascomycota</taxon>
        <taxon>Pezizomycotina</taxon>
        <taxon>Sordariomycetes</taxon>
        <taxon>Hypocreomycetidae</taxon>
        <taxon>Hypocreales</taxon>
        <taxon>Clavicipitaceae</taxon>
        <taxon>Conoideocrella</taxon>
    </lineage>
</organism>
<protein>
    <submittedName>
        <fullName evidence="2">Uncharacterized protein</fullName>
    </submittedName>
</protein>
<feature type="region of interest" description="Disordered" evidence="1">
    <location>
        <begin position="71"/>
        <end position="134"/>
    </location>
</feature>
<gene>
    <name evidence="2" type="ORF">QQS21_002474</name>
</gene>
<reference evidence="2" key="1">
    <citation type="submission" date="2023-06" db="EMBL/GenBank/DDBJ databases">
        <title>Conoideocrella luteorostrata (Hypocreales: Clavicipitaceae), a potential biocontrol fungus for elongate hemlock scale in United States Christmas tree production areas.</title>
        <authorList>
            <person name="Barrett H."/>
            <person name="Lovett B."/>
            <person name="Macias A.M."/>
            <person name="Stajich J.E."/>
            <person name="Kasson M.T."/>
        </authorList>
    </citation>
    <scope>NUCLEOTIDE SEQUENCE</scope>
    <source>
        <strain evidence="2">ARSEF 14590</strain>
    </source>
</reference>
<dbReference type="EMBL" id="JASWJB010000029">
    <property type="protein sequence ID" value="KAK2608994.1"/>
    <property type="molecule type" value="Genomic_DNA"/>
</dbReference>
<evidence type="ECO:0000313" key="2">
    <source>
        <dbReference type="EMBL" id="KAK2608994.1"/>
    </source>
</evidence>
<keyword evidence="3" id="KW-1185">Reference proteome</keyword>
<proteinExistence type="predicted"/>
<comment type="caution">
    <text evidence="2">The sequence shown here is derived from an EMBL/GenBank/DDBJ whole genome shotgun (WGS) entry which is preliminary data.</text>
</comment>
<feature type="compositionally biased region" description="Basic and acidic residues" evidence="1">
    <location>
        <begin position="103"/>
        <end position="118"/>
    </location>
</feature>
<dbReference type="Proteomes" id="UP001251528">
    <property type="component" value="Unassembled WGS sequence"/>
</dbReference>
<evidence type="ECO:0000313" key="3">
    <source>
        <dbReference type="Proteomes" id="UP001251528"/>
    </source>
</evidence>
<accession>A0AAJ0CXP9</accession>
<evidence type="ECO:0000256" key="1">
    <source>
        <dbReference type="SAM" id="MobiDB-lite"/>
    </source>
</evidence>